<name>A0A0K8QQY8_9GAMM</name>
<evidence type="ECO:0000256" key="3">
    <source>
        <dbReference type="ARBA" id="ARBA00022692"/>
    </source>
</evidence>
<accession>A0A0K8QQY8</accession>
<evidence type="ECO:0000313" key="8">
    <source>
        <dbReference type="EMBL" id="GAP67121.1"/>
    </source>
</evidence>
<dbReference type="Pfam" id="PF06271">
    <property type="entry name" value="RDD"/>
    <property type="match status" value="1"/>
</dbReference>
<reference evidence="8" key="1">
    <citation type="submission" date="2015-08" db="EMBL/GenBank/DDBJ databases">
        <title>Complete DNA Sequence of Pseudomonas syringae pv. actinidiae, the Causal Agent of Kiwifruit Canker Disease.</title>
        <authorList>
            <person name="Rikkerink E.H.A."/>
            <person name="Fineran P.C."/>
        </authorList>
    </citation>
    <scope>NUCLEOTIDE SEQUENCE</scope>
    <source>
        <strain evidence="8">SkMP5</strain>
    </source>
</reference>
<dbReference type="PANTHER" id="PTHR36115:SF10">
    <property type="entry name" value="RDD DOMAIN-CONTAINING PROTEIN"/>
    <property type="match status" value="1"/>
</dbReference>
<dbReference type="PANTHER" id="PTHR36115">
    <property type="entry name" value="PROLINE-RICH ANTIGEN HOMOLOG-RELATED"/>
    <property type="match status" value="1"/>
</dbReference>
<protein>
    <recommendedName>
        <fullName evidence="7">RDD domain-containing protein</fullName>
    </recommendedName>
</protein>
<feature type="domain" description="RDD" evidence="7">
    <location>
        <begin position="10"/>
        <end position="158"/>
    </location>
</feature>
<dbReference type="InterPro" id="IPR010432">
    <property type="entry name" value="RDD"/>
</dbReference>
<dbReference type="InterPro" id="IPR051791">
    <property type="entry name" value="Pra-immunoreactive"/>
</dbReference>
<evidence type="ECO:0000256" key="6">
    <source>
        <dbReference type="SAM" id="Phobius"/>
    </source>
</evidence>
<dbReference type="GO" id="GO:0005886">
    <property type="term" value="C:plasma membrane"/>
    <property type="evidence" value="ECO:0007669"/>
    <property type="project" value="UniProtKB-SubCell"/>
</dbReference>
<feature type="transmembrane region" description="Helical" evidence="6">
    <location>
        <begin position="20"/>
        <end position="45"/>
    </location>
</feature>
<keyword evidence="5 6" id="KW-0472">Membrane</keyword>
<dbReference type="STRING" id="1475481.GCA_000953855_02486"/>
<proteinExistence type="predicted"/>
<evidence type="ECO:0000256" key="1">
    <source>
        <dbReference type="ARBA" id="ARBA00004651"/>
    </source>
</evidence>
<organism evidence="8">
    <name type="scientific">Mizugakiibacter sediminis</name>
    <dbReference type="NCBI Taxonomy" id="1475481"/>
    <lineage>
        <taxon>Bacteria</taxon>
        <taxon>Pseudomonadati</taxon>
        <taxon>Pseudomonadota</taxon>
        <taxon>Gammaproteobacteria</taxon>
        <taxon>Lysobacterales</taxon>
        <taxon>Rhodanobacteraceae</taxon>
        <taxon>Mizugakiibacter</taxon>
    </lineage>
</organism>
<keyword evidence="9" id="KW-1185">Reference proteome</keyword>
<dbReference type="EMBL" id="DF970243">
    <property type="protein sequence ID" value="GAP67121.1"/>
    <property type="molecule type" value="Genomic_DNA"/>
</dbReference>
<evidence type="ECO:0000313" key="9">
    <source>
        <dbReference type="Proteomes" id="UP000253740"/>
    </source>
</evidence>
<sequence length="165" mass="17728">MNAPAASVPAPLWRRLAALVYDLVAVLALVMVIGLLCQIATRGALIATQGGHIDAPWWYPALQLAAVAAYFVLSWTRGGQTLGMRPWRLRVVAAGGAPRPARALLRFAAAAAPLLLLALGRVLDVRQVLAAMALAWALDLAAAPFDRRRRALHDLLSGTELELRR</sequence>
<keyword evidence="3 6" id="KW-0812">Transmembrane</keyword>
<feature type="transmembrane region" description="Helical" evidence="6">
    <location>
        <begin position="103"/>
        <end position="122"/>
    </location>
</feature>
<evidence type="ECO:0000256" key="2">
    <source>
        <dbReference type="ARBA" id="ARBA00022475"/>
    </source>
</evidence>
<evidence type="ECO:0000256" key="4">
    <source>
        <dbReference type="ARBA" id="ARBA00022989"/>
    </source>
</evidence>
<keyword evidence="2" id="KW-1003">Cell membrane</keyword>
<feature type="transmembrane region" description="Helical" evidence="6">
    <location>
        <begin position="57"/>
        <end position="75"/>
    </location>
</feature>
<dbReference type="OrthoDB" id="9793824at2"/>
<gene>
    <name evidence="8" type="ORF">MBSD_n2437</name>
</gene>
<keyword evidence="4 6" id="KW-1133">Transmembrane helix</keyword>
<dbReference type="AlphaFoldDB" id="A0A0K8QQY8"/>
<dbReference type="RefSeq" id="WP_062537677.1">
    <property type="nucleotide sequence ID" value="NZ_DF970243.1"/>
</dbReference>
<evidence type="ECO:0000259" key="7">
    <source>
        <dbReference type="Pfam" id="PF06271"/>
    </source>
</evidence>
<comment type="subcellular location">
    <subcellularLocation>
        <location evidence="1">Cell membrane</location>
        <topology evidence="1">Multi-pass membrane protein</topology>
    </subcellularLocation>
</comment>
<dbReference type="Proteomes" id="UP000253740">
    <property type="component" value="Unassembled WGS sequence"/>
</dbReference>
<evidence type="ECO:0000256" key="5">
    <source>
        <dbReference type="ARBA" id="ARBA00023136"/>
    </source>
</evidence>